<name>A0A4Q7YUH9_9BACT</name>
<comment type="caution">
    <text evidence="1">The sequence shown here is derived from an EMBL/GenBank/DDBJ whole genome shotgun (WGS) entry which is preliminary data.</text>
</comment>
<evidence type="ECO:0000313" key="2">
    <source>
        <dbReference type="Proteomes" id="UP000292958"/>
    </source>
</evidence>
<dbReference type="EMBL" id="SHKW01000001">
    <property type="protein sequence ID" value="RZU40761.1"/>
    <property type="molecule type" value="Genomic_DNA"/>
</dbReference>
<proteinExistence type="predicted"/>
<keyword evidence="2" id="KW-1185">Reference proteome</keyword>
<dbReference type="Proteomes" id="UP000292958">
    <property type="component" value="Unassembled WGS sequence"/>
</dbReference>
<sequence>MHRYVGVNIHVVSIVPESDHRPVRIVLVAQRTTGPRFQHDMPAVGSRFEPKPPSVRAGTDLALISLLWCTEGADSVKSRRREPGNQSEVFHPLLTPPATLTTLGWSARFSCHSQPQPILNRLELFRRSEESAFLIARLKTHPRATYRTCFSPAKSIDPPQAYLRRVRKRSSGS</sequence>
<gene>
    <name evidence="1" type="ORF">BDD14_2237</name>
</gene>
<reference evidence="1 2" key="1">
    <citation type="submission" date="2019-02" db="EMBL/GenBank/DDBJ databases">
        <title>Genomic Encyclopedia of Archaeal and Bacterial Type Strains, Phase II (KMG-II): from individual species to whole genera.</title>
        <authorList>
            <person name="Goeker M."/>
        </authorList>
    </citation>
    <scope>NUCLEOTIDE SEQUENCE [LARGE SCALE GENOMIC DNA]</scope>
    <source>
        <strain evidence="1 2">DSM 18101</strain>
    </source>
</reference>
<evidence type="ECO:0000313" key="1">
    <source>
        <dbReference type="EMBL" id="RZU40761.1"/>
    </source>
</evidence>
<organism evidence="1 2">
    <name type="scientific">Edaphobacter modestus</name>
    <dbReference type="NCBI Taxonomy" id="388466"/>
    <lineage>
        <taxon>Bacteria</taxon>
        <taxon>Pseudomonadati</taxon>
        <taxon>Acidobacteriota</taxon>
        <taxon>Terriglobia</taxon>
        <taxon>Terriglobales</taxon>
        <taxon>Acidobacteriaceae</taxon>
        <taxon>Edaphobacter</taxon>
    </lineage>
</organism>
<accession>A0A4Q7YUH9</accession>
<protein>
    <submittedName>
        <fullName evidence="1">Uncharacterized protein</fullName>
    </submittedName>
</protein>
<dbReference type="AlphaFoldDB" id="A0A4Q7YUH9"/>